<dbReference type="InterPro" id="IPR036388">
    <property type="entry name" value="WH-like_DNA-bd_sf"/>
</dbReference>
<dbReference type="EMBL" id="VTOY01000002">
    <property type="protein sequence ID" value="TYZ24037.1"/>
    <property type="molecule type" value="Genomic_DNA"/>
</dbReference>
<dbReference type="OrthoDB" id="1664032at2"/>
<dbReference type="GO" id="GO:0004519">
    <property type="term" value="F:endonuclease activity"/>
    <property type="evidence" value="ECO:0007669"/>
    <property type="project" value="UniProtKB-KW"/>
</dbReference>
<dbReference type="Pfam" id="PF17726">
    <property type="entry name" value="DpnI_C"/>
    <property type="match status" value="1"/>
</dbReference>
<proteinExistence type="predicted"/>
<dbReference type="InterPro" id="IPR041368">
    <property type="entry name" value="DRP_C"/>
</dbReference>
<sequence>MYCVMCGALHLNALKNNKPVADLQCPHCHNVFELKSHNGPFGSVITDGAYDTMMARLADDHNPHLFVMEYRRPEYMVENLWLIPKYFFTPEIIIKRKPLGQNARRAGWTGCNIAWKNIPSKGIIPVISQQEVIDSQLVCERVSATAALAATKINSRGWLMDVLYCVEQLGREQFSLQDVYGYTDYLQERHQDNHNVQPKIRQQLQILRDKGYVEFLGRGEYRLRDEKGMVEKSVL</sequence>
<evidence type="ECO:0000313" key="2">
    <source>
        <dbReference type="EMBL" id="TYZ24037.1"/>
    </source>
</evidence>
<dbReference type="Gene3D" id="1.10.10.10">
    <property type="entry name" value="Winged helix-like DNA-binding domain superfamily/Winged helix DNA-binding domain"/>
    <property type="match status" value="1"/>
</dbReference>
<keyword evidence="2" id="KW-0378">Hydrolase</keyword>
<evidence type="ECO:0000259" key="1">
    <source>
        <dbReference type="Pfam" id="PF17726"/>
    </source>
</evidence>
<dbReference type="Proteomes" id="UP000323646">
    <property type="component" value="Unassembled WGS sequence"/>
</dbReference>
<dbReference type="InterPro" id="IPR010324">
    <property type="entry name" value="DRP"/>
</dbReference>
<dbReference type="Pfam" id="PF06044">
    <property type="entry name" value="DpnI"/>
    <property type="match status" value="1"/>
</dbReference>
<organism evidence="2 3">
    <name type="scientific">Selenomonas ruminis</name>
    <dbReference type="NCBI Taxonomy" id="2593411"/>
    <lineage>
        <taxon>Bacteria</taxon>
        <taxon>Bacillati</taxon>
        <taxon>Bacillota</taxon>
        <taxon>Negativicutes</taxon>
        <taxon>Selenomonadales</taxon>
        <taxon>Selenomonadaceae</taxon>
        <taxon>Selenomonas</taxon>
    </lineage>
</organism>
<dbReference type="AlphaFoldDB" id="A0A5D6W7R7"/>
<keyword evidence="3" id="KW-1185">Reference proteome</keyword>
<keyword evidence="2" id="KW-0540">Nuclease</keyword>
<gene>
    <name evidence="2" type="ORF">FZ040_04780</name>
</gene>
<accession>A0A5D6W7R7</accession>
<keyword evidence="2" id="KW-0255">Endonuclease</keyword>
<feature type="domain" description="Dam-replacing protein HTH" evidence="1">
    <location>
        <begin position="155"/>
        <end position="222"/>
    </location>
</feature>
<evidence type="ECO:0000313" key="3">
    <source>
        <dbReference type="Proteomes" id="UP000323646"/>
    </source>
</evidence>
<protein>
    <submittedName>
        <fullName evidence="2">Restriction endonuclease</fullName>
    </submittedName>
</protein>
<comment type="caution">
    <text evidence="2">The sequence shown here is derived from an EMBL/GenBank/DDBJ whole genome shotgun (WGS) entry which is preliminary data.</text>
</comment>
<name>A0A5D6W7R7_9FIRM</name>
<dbReference type="InterPro" id="IPR043025">
    <property type="entry name" value="DRP_PD-(D/E)XK_dom"/>
</dbReference>
<reference evidence="2 3" key="1">
    <citation type="submission" date="2019-08" db="EMBL/GenBank/DDBJ databases">
        <title>Selenomonas sp. mPRGC5 and Selenomonas sp. mPRGC8 isolated from ruminal fluid of dairy goat (Capra hircus).</title>
        <authorList>
            <person name="Poothong S."/>
            <person name="Nuengjamnong C."/>
            <person name="Tanasupawat S."/>
        </authorList>
    </citation>
    <scope>NUCLEOTIDE SEQUENCE [LARGE SCALE GENOMIC DNA]</scope>
    <source>
        <strain evidence="3">mPRGC5</strain>
    </source>
</reference>
<dbReference type="Gene3D" id="3.40.210.30">
    <property type="entry name" value="Dam replacing family, catalytic PD-(D/E)XK domain"/>
    <property type="match status" value="1"/>
</dbReference>